<accession>A0A229XBQ7</accession>
<protein>
    <submittedName>
        <fullName evidence="1">Uncharacterized protein</fullName>
    </submittedName>
</protein>
<name>A0A229XBQ7_9EURO</name>
<keyword evidence="2" id="KW-1185">Reference proteome</keyword>
<reference evidence="1 2" key="1">
    <citation type="submission" date="2018-08" db="EMBL/GenBank/DDBJ databases">
        <title>Draft genome sequences of two Aspergillus turcosus clinical strains isolated from bronchoalveolar lavage fluid: one azole-susceptible and the other azole-resistant.</title>
        <authorList>
            <person name="Parent-Michaud M."/>
            <person name="Dufresne P.J."/>
            <person name="Fournier E."/>
            <person name="Martineau C."/>
            <person name="Moreira S."/>
            <person name="Perkins V."/>
            <person name="De Repentigny L."/>
            <person name="Dufresne S.F."/>
        </authorList>
    </citation>
    <scope>NUCLEOTIDE SEQUENCE [LARGE SCALE GENOMIC DNA]</scope>
    <source>
        <strain evidence="1">HMR AF 1038</strain>
    </source>
</reference>
<dbReference type="AlphaFoldDB" id="A0A229XBQ7"/>
<sequence length="354" mass="41691">MLPYAGCVVCGLDAVTPFCSSICVDYKEMWWSGQGAHLFWLDADLLERTYCFRGEQEWKDTFRLVYFDPSSQMYRLSGIAHLADLCFKAPIDRNQACIGFTEDVSGFVKYDLEKIDWWSDCSHGLRKPVDWREFAFVVHASCWSLTLRFVDSDVENHLHTFLAISLLKRMAELPTKKRDFLSSWKNKQRGQDPFRIPDVGELIEECKQRRADLAARPALRRSSRLRPRIPLLKVPCEILCLILDRLDYQSVRQFCQAIYCPPMDSYWRSRAAPHLLELDEIRHEDLDWRHLCLELEELRTTTDTFDTRERILKILRENKDAYLRNLKKAHPLTAKDVINQIQFGRVLKYPDEFN</sequence>
<dbReference type="Proteomes" id="UP000215289">
    <property type="component" value="Unassembled WGS sequence"/>
</dbReference>
<gene>
    <name evidence="1" type="ORF">CFD26_102523</name>
</gene>
<dbReference type="EMBL" id="NIDN02000109">
    <property type="protein sequence ID" value="RLL96476.1"/>
    <property type="molecule type" value="Genomic_DNA"/>
</dbReference>
<evidence type="ECO:0000313" key="1">
    <source>
        <dbReference type="EMBL" id="RLL96476.1"/>
    </source>
</evidence>
<dbReference type="OrthoDB" id="4461002at2759"/>
<proteinExistence type="predicted"/>
<comment type="caution">
    <text evidence="1">The sequence shown here is derived from an EMBL/GenBank/DDBJ whole genome shotgun (WGS) entry which is preliminary data.</text>
</comment>
<evidence type="ECO:0000313" key="2">
    <source>
        <dbReference type="Proteomes" id="UP000215289"/>
    </source>
</evidence>
<organism evidence="1 2">
    <name type="scientific">Aspergillus turcosus</name>
    <dbReference type="NCBI Taxonomy" id="1245748"/>
    <lineage>
        <taxon>Eukaryota</taxon>
        <taxon>Fungi</taxon>
        <taxon>Dikarya</taxon>
        <taxon>Ascomycota</taxon>
        <taxon>Pezizomycotina</taxon>
        <taxon>Eurotiomycetes</taxon>
        <taxon>Eurotiomycetidae</taxon>
        <taxon>Eurotiales</taxon>
        <taxon>Aspergillaceae</taxon>
        <taxon>Aspergillus</taxon>
        <taxon>Aspergillus subgen. Fumigati</taxon>
    </lineage>
</organism>